<keyword evidence="3 9" id="KW-0812">Transmembrane</keyword>
<dbReference type="GO" id="GO:0032981">
    <property type="term" value="P:mitochondrial respiratory chain complex I assembly"/>
    <property type="evidence" value="ECO:0007669"/>
    <property type="project" value="InterPro"/>
</dbReference>
<keyword evidence="11" id="KW-1185">Reference proteome</keyword>
<evidence type="ECO:0000256" key="7">
    <source>
        <dbReference type="ARBA" id="ARBA00041344"/>
    </source>
</evidence>
<evidence type="ECO:0000256" key="4">
    <source>
        <dbReference type="ARBA" id="ARBA00022989"/>
    </source>
</evidence>
<dbReference type="Pfam" id="PF02466">
    <property type="entry name" value="Tim17"/>
    <property type="match status" value="1"/>
</dbReference>
<name>A0AAD8A8I6_DIPPU</name>
<evidence type="ECO:0000256" key="5">
    <source>
        <dbReference type="ARBA" id="ARBA00023136"/>
    </source>
</evidence>
<comment type="similarity">
    <text evidence="2">Belongs to the Tim17/Tim22/Tim23 family.</text>
</comment>
<evidence type="ECO:0000256" key="2">
    <source>
        <dbReference type="ARBA" id="ARBA00008444"/>
    </source>
</evidence>
<dbReference type="EMBL" id="JASPKZ010003449">
    <property type="protein sequence ID" value="KAJ9593273.1"/>
    <property type="molecule type" value="Genomic_DNA"/>
</dbReference>
<dbReference type="Proteomes" id="UP001233999">
    <property type="component" value="Unassembled WGS sequence"/>
</dbReference>
<gene>
    <name evidence="10" type="ORF">L9F63_015148</name>
</gene>
<keyword evidence="5 9" id="KW-0472">Membrane</keyword>
<evidence type="ECO:0000256" key="8">
    <source>
        <dbReference type="SAM" id="MobiDB-lite"/>
    </source>
</evidence>
<reference evidence="10" key="2">
    <citation type="submission" date="2023-05" db="EMBL/GenBank/DDBJ databases">
        <authorList>
            <person name="Fouks B."/>
        </authorList>
    </citation>
    <scope>NUCLEOTIDE SEQUENCE</scope>
    <source>
        <strain evidence="10">Stay&amp;Tobe</strain>
        <tissue evidence="10">Testes</tissue>
    </source>
</reference>
<evidence type="ECO:0000313" key="11">
    <source>
        <dbReference type="Proteomes" id="UP001233999"/>
    </source>
</evidence>
<proteinExistence type="inferred from homology"/>
<protein>
    <recommendedName>
        <fullName evidence="6">Complex I assembly factor TIMMDC1, mitochondrial</fullName>
    </recommendedName>
    <alternativeName>
        <fullName evidence="7">Translocase of inner mitochondrial membrane domain-containing protein 1</fullName>
    </alternativeName>
</protein>
<accession>A0AAD8A8I6</accession>
<reference evidence="10" key="1">
    <citation type="journal article" date="2023" name="IScience">
        <title>Live-bearing cockroach genome reveals convergent evolutionary mechanisms linked to viviparity in insects and beyond.</title>
        <authorList>
            <person name="Fouks B."/>
            <person name="Harrison M.C."/>
            <person name="Mikhailova A.A."/>
            <person name="Marchal E."/>
            <person name="English S."/>
            <person name="Carruthers M."/>
            <person name="Jennings E.C."/>
            <person name="Chiamaka E.L."/>
            <person name="Frigard R.A."/>
            <person name="Pippel M."/>
            <person name="Attardo G.M."/>
            <person name="Benoit J.B."/>
            <person name="Bornberg-Bauer E."/>
            <person name="Tobe S.S."/>
        </authorList>
    </citation>
    <scope>NUCLEOTIDE SEQUENCE</scope>
    <source>
        <strain evidence="10">Stay&amp;Tobe</strain>
    </source>
</reference>
<dbReference type="InterPro" id="IPR055299">
    <property type="entry name" value="TIMMDC1"/>
</dbReference>
<organism evidence="10 11">
    <name type="scientific">Diploptera punctata</name>
    <name type="common">Pacific beetle cockroach</name>
    <dbReference type="NCBI Taxonomy" id="6984"/>
    <lineage>
        <taxon>Eukaryota</taxon>
        <taxon>Metazoa</taxon>
        <taxon>Ecdysozoa</taxon>
        <taxon>Arthropoda</taxon>
        <taxon>Hexapoda</taxon>
        <taxon>Insecta</taxon>
        <taxon>Pterygota</taxon>
        <taxon>Neoptera</taxon>
        <taxon>Polyneoptera</taxon>
        <taxon>Dictyoptera</taxon>
        <taxon>Blattodea</taxon>
        <taxon>Blaberoidea</taxon>
        <taxon>Blaberidae</taxon>
        <taxon>Diplopterinae</taxon>
        <taxon>Diploptera</taxon>
    </lineage>
</organism>
<feature type="transmembrane region" description="Helical" evidence="9">
    <location>
        <begin position="67"/>
        <end position="85"/>
    </location>
</feature>
<dbReference type="PANTHER" id="PTHR13002:SF1">
    <property type="entry name" value="COMPLEX I ASSEMBLY FACTOR TIMMDC1, MITOCHONDRIAL"/>
    <property type="match status" value="1"/>
</dbReference>
<evidence type="ECO:0000256" key="1">
    <source>
        <dbReference type="ARBA" id="ARBA00004141"/>
    </source>
</evidence>
<dbReference type="GO" id="GO:0005739">
    <property type="term" value="C:mitochondrion"/>
    <property type="evidence" value="ECO:0007669"/>
    <property type="project" value="TreeGrafter"/>
</dbReference>
<comment type="subcellular location">
    <subcellularLocation>
        <location evidence="1">Membrane</location>
        <topology evidence="1">Multi-pass membrane protein</topology>
    </subcellularLocation>
</comment>
<evidence type="ECO:0000256" key="6">
    <source>
        <dbReference type="ARBA" id="ARBA00040778"/>
    </source>
</evidence>
<evidence type="ECO:0000313" key="10">
    <source>
        <dbReference type="EMBL" id="KAJ9593273.1"/>
    </source>
</evidence>
<dbReference type="PANTHER" id="PTHR13002">
    <property type="entry name" value="C3ORF1 PROTEIN-RELATED"/>
    <property type="match status" value="1"/>
</dbReference>
<feature type="compositionally biased region" description="Pro residues" evidence="8">
    <location>
        <begin position="257"/>
        <end position="267"/>
    </location>
</feature>
<evidence type="ECO:0000256" key="3">
    <source>
        <dbReference type="ARBA" id="ARBA00022692"/>
    </source>
</evidence>
<feature type="transmembrane region" description="Helical" evidence="9">
    <location>
        <begin position="179"/>
        <end position="201"/>
    </location>
</feature>
<feature type="transmembrane region" description="Helical" evidence="9">
    <location>
        <begin position="133"/>
        <end position="150"/>
    </location>
</feature>
<sequence length="267" mass="29891">MYHNFIRNCYFSAFLPMKFFTDADKIEDSKTSQQFQDREKENESGLDRLYLMYSKDEFGGLSPELNAVMQASYMGLFVGAIYGGVSNSRIAYMNFMERNEATAFQSHFEAKKKLQDQVTVGFAKGAFRWGWRLGLFTGSYVLLTTTVAVYRGHSSLLEYIVAGSITGATYKCGLGLRGIIVGGGLGSVLGGVAGLASLGILKMSGMTMEEIRFWQYRWKQEREKQLYKGDENQADPLFKLHNQTIGSSKTPLEPLEAVPPQPEKPVK</sequence>
<feature type="region of interest" description="Disordered" evidence="8">
    <location>
        <begin position="244"/>
        <end position="267"/>
    </location>
</feature>
<evidence type="ECO:0000256" key="9">
    <source>
        <dbReference type="SAM" id="Phobius"/>
    </source>
</evidence>
<dbReference type="AlphaFoldDB" id="A0AAD8A8I6"/>
<dbReference type="GO" id="GO:0016020">
    <property type="term" value="C:membrane"/>
    <property type="evidence" value="ECO:0007669"/>
    <property type="project" value="UniProtKB-SubCell"/>
</dbReference>
<keyword evidence="4 9" id="KW-1133">Transmembrane helix</keyword>
<comment type="caution">
    <text evidence="10">The sequence shown here is derived from an EMBL/GenBank/DDBJ whole genome shotgun (WGS) entry which is preliminary data.</text>
</comment>